<evidence type="ECO:0000259" key="1">
    <source>
        <dbReference type="Pfam" id="PF02627"/>
    </source>
</evidence>
<dbReference type="GeneID" id="93550642"/>
<organism evidence="2 3">
    <name type="scientific">Rhodococcoides fascians</name>
    <name type="common">Rhodococcus fascians</name>
    <dbReference type="NCBI Taxonomy" id="1828"/>
    <lineage>
        <taxon>Bacteria</taxon>
        <taxon>Bacillati</taxon>
        <taxon>Actinomycetota</taxon>
        <taxon>Actinomycetes</taxon>
        <taxon>Mycobacteriales</taxon>
        <taxon>Nocardiaceae</taxon>
        <taxon>Rhodococcoides</taxon>
    </lineage>
</organism>
<feature type="domain" description="Carboxymuconolactone decarboxylase-like" evidence="1">
    <location>
        <begin position="48"/>
        <end position="128"/>
    </location>
</feature>
<dbReference type="OrthoDB" id="4704294at2"/>
<dbReference type="InterPro" id="IPR029032">
    <property type="entry name" value="AhpD-like"/>
</dbReference>
<reference evidence="2 3" key="1">
    <citation type="journal article" date="2016" name="Genome Announc.">
        <title>Complete Genome and Plasmid Sequences for Rhodococcus fascians D188 and Draft Sequences for Rhodococcus Isolates PBTS 1 and PBTS 2.</title>
        <authorList>
            <person name="Stamler R.A."/>
            <person name="Vereecke D."/>
            <person name="Zhang Y."/>
            <person name="Schilkey F."/>
            <person name="Devitt N."/>
            <person name="Randall J.J."/>
        </authorList>
    </citation>
    <scope>NUCLEOTIDE SEQUENCE [LARGE SCALE GENOMIC DNA]</scope>
    <source>
        <strain evidence="2 3">PBTS2</strain>
    </source>
</reference>
<name>A0A143QGB2_RHOFA</name>
<dbReference type="Pfam" id="PF02627">
    <property type="entry name" value="CMD"/>
    <property type="match status" value="1"/>
</dbReference>
<dbReference type="Proteomes" id="UP000076038">
    <property type="component" value="Chromosome"/>
</dbReference>
<accession>A0A260TWU5</accession>
<reference evidence="3" key="2">
    <citation type="submission" date="2016-04" db="EMBL/GenBank/DDBJ databases">
        <title>Complete Genome and Plasmid Sequences for Rhodococcus fascians D188 and Draft Sequences for Rhodococcus spp. Isolates PBTS 1 and PBTS 2.</title>
        <authorList>
            <person name="Stamer R."/>
            <person name="Vereecke D."/>
            <person name="Zhang Y."/>
            <person name="Schilkey F."/>
            <person name="Devitt N."/>
            <person name="Randall J."/>
        </authorList>
    </citation>
    <scope>NUCLEOTIDE SEQUENCE [LARGE SCALE GENOMIC DNA]</scope>
    <source>
        <strain evidence="3">PBTS2</strain>
    </source>
</reference>
<dbReference type="GO" id="GO:0051920">
    <property type="term" value="F:peroxiredoxin activity"/>
    <property type="evidence" value="ECO:0007669"/>
    <property type="project" value="InterPro"/>
</dbReference>
<keyword evidence="3" id="KW-1185">Reference proteome</keyword>
<dbReference type="PANTHER" id="PTHR34846">
    <property type="entry name" value="4-CARBOXYMUCONOLACTONE DECARBOXYLASE FAMILY PROTEIN (AFU_ORTHOLOGUE AFUA_6G11590)"/>
    <property type="match status" value="1"/>
</dbReference>
<evidence type="ECO:0000313" key="3">
    <source>
        <dbReference type="Proteomes" id="UP000076038"/>
    </source>
</evidence>
<dbReference type="KEGG" id="rhs:A3Q41_00634"/>
<dbReference type="SUPFAM" id="SSF69118">
    <property type="entry name" value="AhpD-like"/>
    <property type="match status" value="1"/>
</dbReference>
<dbReference type="PANTHER" id="PTHR34846:SF5">
    <property type="entry name" value="CARBOXYMUCONOLACTONE DECARBOXYLASE-LIKE DOMAIN-CONTAINING PROTEIN"/>
    <property type="match status" value="1"/>
</dbReference>
<protein>
    <recommendedName>
        <fullName evidence="1">Carboxymuconolactone decarboxylase-like domain-containing protein</fullName>
    </recommendedName>
</protein>
<gene>
    <name evidence="2" type="ORF">A3Q41_00634</name>
</gene>
<evidence type="ECO:0000313" key="2">
    <source>
        <dbReference type="EMBL" id="AMY21954.1"/>
    </source>
</evidence>
<dbReference type="Gene3D" id="1.20.1290.10">
    <property type="entry name" value="AhpD-like"/>
    <property type="match status" value="1"/>
</dbReference>
<dbReference type="EMBL" id="CP015220">
    <property type="protein sequence ID" value="AMY21954.1"/>
    <property type="molecule type" value="Genomic_DNA"/>
</dbReference>
<dbReference type="AlphaFoldDB" id="A0A143QGB2"/>
<dbReference type="RefSeq" id="WP_027498420.1">
    <property type="nucleotide sequence ID" value="NZ_CP015220.1"/>
</dbReference>
<sequence>MIVTTPRIPSGTARTLGPVNWVICKVIAKGAGVPNPHLFTTLGRTGGLYRAWLFYSGHLMPGGKISRKESEMVILRVAHLRESAYEMDHHIRLGRRAGIDRDLLELIMTGPHAPGLSTRYRTILTAVDELIETKTLTDATWSELATQFDERRLIEFVLLVTQYDGLATTLGTLRVERDYGDRPPRR</sequence>
<accession>A0A143QGB2</accession>
<dbReference type="InterPro" id="IPR003779">
    <property type="entry name" value="CMD-like"/>
</dbReference>
<proteinExistence type="predicted"/>
<dbReference type="PATRIC" id="fig|1653479.3.peg.648"/>